<organism evidence="1 2">
    <name type="scientific">Panagrolaimus sp. JU765</name>
    <dbReference type="NCBI Taxonomy" id="591449"/>
    <lineage>
        <taxon>Eukaryota</taxon>
        <taxon>Metazoa</taxon>
        <taxon>Ecdysozoa</taxon>
        <taxon>Nematoda</taxon>
        <taxon>Chromadorea</taxon>
        <taxon>Rhabditida</taxon>
        <taxon>Tylenchina</taxon>
        <taxon>Panagrolaimomorpha</taxon>
        <taxon>Panagrolaimoidea</taxon>
        <taxon>Panagrolaimidae</taxon>
        <taxon>Panagrolaimus</taxon>
    </lineage>
</organism>
<accession>A0AC34QYC1</accession>
<proteinExistence type="predicted"/>
<evidence type="ECO:0000313" key="2">
    <source>
        <dbReference type="WBParaSite" id="JU765_v2.g20400.t1"/>
    </source>
</evidence>
<dbReference type="Proteomes" id="UP000887576">
    <property type="component" value="Unplaced"/>
</dbReference>
<reference evidence="2" key="1">
    <citation type="submission" date="2022-11" db="UniProtKB">
        <authorList>
            <consortium name="WormBaseParasite"/>
        </authorList>
    </citation>
    <scope>IDENTIFICATION</scope>
</reference>
<evidence type="ECO:0000313" key="1">
    <source>
        <dbReference type="Proteomes" id="UP000887576"/>
    </source>
</evidence>
<sequence length="98" mass="11056">MTSQLPNVTRSLGGEIRLKCEAVGSPLPIEFIWLKNNAPVEKNKRTKIRTKEHFSKLIISELEVLDSGYYQCTASNVAGSVNSTAVLRVSFFFQFEKF</sequence>
<protein>
    <submittedName>
        <fullName evidence="2">Ig-like domain-containing protein</fullName>
    </submittedName>
</protein>
<dbReference type="WBParaSite" id="JU765_v2.g20400.t1">
    <property type="protein sequence ID" value="JU765_v2.g20400.t1"/>
    <property type="gene ID" value="JU765_v2.g20400"/>
</dbReference>
<name>A0AC34QYC1_9BILA</name>